<keyword evidence="4 7" id="KW-1133">Transmembrane helix</keyword>
<comment type="caution">
    <text evidence="8">The sequence shown here is derived from an EMBL/GenBank/DDBJ whole genome shotgun (WGS) entry which is preliminary data.</text>
</comment>
<dbReference type="CDD" id="cd11477">
    <property type="entry name" value="SLC5sbd_u1"/>
    <property type="match status" value="1"/>
</dbReference>
<feature type="transmembrane region" description="Helical" evidence="7">
    <location>
        <begin position="127"/>
        <end position="147"/>
    </location>
</feature>
<comment type="subcellular location">
    <subcellularLocation>
        <location evidence="1">Membrane</location>
        <topology evidence="1">Multi-pass membrane protein</topology>
    </subcellularLocation>
</comment>
<evidence type="ECO:0000313" key="9">
    <source>
        <dbReference type="Proteomes" id="UP000297567"/>
    </source>
</evidence>
<feature type="transmembrane region" description="Helical" evidence="7">
    <location>
        <begin position="6"/>
        <end position="24"/>
    </location>
</feature>
<sequence length="579" mass="66106">MNSFHPLDYVFFLLPFFVIFFILIRFRSKHQSTKEYFQAEGSLSWFVAGTAMVATTFAADTPLAVTEIIRNQGISGNWIWWYMAVGGFVTVFFFSKLWKRSGASTDLELIQIRYSGKEANFLRGFKAFVIGFLLNLVILGWVNLAMLKIIPVFFPGYDATQILILLLVFGVFYTAIAGLRGISYIDVFQFFLAWIGCILFAYFAINLSSIGSLESLKNKLPENKLLFFPTGENGSLPWDHFLILLTVLWWSSWYPGSEPGGGGYIAQRILATKNENAALKGSLWFVIAHYFVRPWPWILVALVSLVLYPNLTEVESGKGFLMVLKEGMPNGMMGLMLSAFLAAYLSTLATHLNWGASYLVNDLWKPLLRHKQSDSHLIKLSYFIQLVTAAFSYVLAVYGLDTIKGAWVFLLEASSGIGFVLIFRWYFWRISAWTEILALILSPIFYLLYSQYLQIPFPYSILFTSLSSASVLIFSSFLLPETKPEILFTFYETTKPPYFFWRGFFAKHPKYKQTIYHNQMMVSLFGTLSGLSFVFGGLYSVQCLLWKEGNLFWGILFFFVGIVGLYFTVQKSESNRISK</sequence>
<dbReference type="EMBL" id="RQGH01000009">
    <property type="protein sequence ID" value="TGL74014.1"/>
    <property type="molecule type" value="Genomic_DNA"/>
</dbReference>
<evidence type="ECO:0000256" key="1">
    <source>
        <dbReference type="ARBA" id="ARBA00004141"/>
    </source>
</evidence>
<evidence type="ECO:0000313" key="8">
    <source>
        <dbReference type="EMBL" id="TGL74014.1"/>
    </source>
</evidence>
<dbReference type="PANTHER" id="PTHR11819:SF77">
    <property type="entry name" value="SODIUM_GLUCOSE COTRANSPORT PROTEIN"/>
    <property type="match status" value="1"/>
</dbReference>
<dbReference type="PANTHER" id="PTHR11819">
    <property type="entry name" value="SOLUTE CARRIER FAMILY 5"/>
    <property type="match status" value="1"/>
</dbReference>
<dbReference type="RefSeq" id="WP_135640832.1">
    <property type="nucleotide sequence ID" value="NZ_RQGH01000009.1"/>
</dbReference>
<accession>A0A4Z1A2L9</accession>
<protein>
    <submittedName>
        <fullName evidence="8">Sodium:proline symporter</fullName>
    </submittedName>
</protein>
<evidence type="ECO:0000256" key="3">
    <source>
        <dbReference type="ARBA" id="ARBA00022692"/>
    </source>
</evidence>
<dbReference type="InterPro" id="IPR038377">
    <property type="entry name" value="Na/Glc_symporter_sf"/>
</dbReference>
<feature type="transmembrane region" description="Helical" evidence="7">
    <location>
        <begin position="406"/>
        <end position="427"/>
    </location>
</feature>
<feature type="transmembrane region" description="Helical" evidence="7">
    <location>
        <begin position="159"/>
        <end position="179"/>
    </location>
</feature>
<gene>
    <name evidence="8" type="ORF">EHQ62_03365</name>
</gene>
<keyword evidence="9" id="KW-1185">Reference proteome</keyword>
<organism evidence="8 9">
    <name type="scientific">Leptospira jelokensis</name>
    <dbReference type="NCBI Taxonomy" id="2484931"/>
    <lineage>
        <taxon>Bacteria</taxon>
        <taxon>Pseudomonadati</taxon>
        <taxon>Spirochaetota</taxon>
        <taxon>Spirochaetia</taxon>
        <taxon>Leptospirales</taxon>
        <taxon>Leptospiraceae</taxon>
        <taxon>Leptospira</taxon>
    </lineage>
</organism>
<feature type="transmembrane region" description="Helical" evidence="7">
    <location>
        <begin position="79"/>
        <end position="98"/>
    </location>
</feature>
<dbReference type="Pfam" id="PF00474">
    <property type="entry name" value="SSF"/>
    <property type="match status" value="1"/>
</dbReference>
<feature type="transmembrane region" description="Helical" evidence="7">
    <location>
        <begin position="551"/>
        <end position="569"/>
    </location>
</feature>
<dbReference type="Proteomes" id="UP000297567">
    <property type="component" value="Unassembled WGS sequence"/>
</dbReference>
<dbReference type="InterPro" id="IPR001734">
    <property type="entry name" value="Na/solute_symporter"/>
</dbReference>
<comment type="similarity">
    <text evidence="2 6">Belongs to the sodium:solute symporter (SSF) (TC 2.A.21) family.</text>
</comment>
<feature type="transmembrane region" description="Helical" evidence="7">
    <location>
        <begin position="236"/>
        <end position="254"/>
    </location>
</feature>
<keyword evidence="3 7" id="KW-0812">Transmembrane</keyword>
<feature type="transmembrane region" description="Helical" evidence="7">
    <location>
        <begin position="459"/>
        <end position="479"/>
    </location>
</feature>
<dbReference type="AlphaFoldDB" id="A0A4Z1A2L9"/>
<name>A0A4Z1A2L9_9LEPT</name>
<dbReference type="GO" id="GO:0005412">
    <property type="term" value="F:D-glucose:sodium symporter activity"/>
    <property type="evidence" value="ECO:0007669"/>
    <property type="project" value="TreeGrafter"/>
</dbReference>
<evidence type="ECO:0000256" key="5">
    <source>
        <dbReference type="ARBA" id="ARBA00023136"/>
    </source>
</evidence>
<dbReference type="Gene3D" id="1.20.1730.10">
    <property type="entry name" value="Sodium/glucose cotransporter"/>
    <property type="match status" value="1"/>
</dbReference>
<dbReference type="GO" id="GO:0005886">
    <property type="term" value="C:plasma membrane"/>
    <property type="evidence" value="ECO:0007669"/>
    <property type="project" value="TreeGrafter"/>
</dbReference>
<evidence type="ECO:0000256" key="7">
    <source>
        <dbReference type="SAM" id="Phobius"/>
    </source>
</evidence>
<feature type="transmembrane region" description="Helical" evidence="7">
    <location>
        <begin position="436"/>
        <end position="453"/>
    </location>
</feature>
<feature type="transmembrane region" description="Helical" evidence="7">
    <location>
        <begin position="36"/>
        <end position="59"/>
    </location>
</feature>
<proteinExistence type="inferred from homology"/>
<feature type="transmembrane region" description="Helical" evidence="7">
    <location>
        <begin position="331"/>
        <end position="360"/>
    </location>
</feature>
<dbReference type="PROSITE" id="PS50283">
    <property type="entry name" value="NA_SOLUT_SYMP_3"/>
    <property type="match status" value="1"/>
</dbReference>
<reference evidence="8" key="1">
    <citation type="journal article" date="2019" name="PLoS Negl. Trop. Dis.">
        <title>Revisiting the worldwide diversity of Leptospira species in the environment.</title>
        <authorList>
            <person name="Vincent A.T."/>
            <person name="Schiettekatte O."/>
            <person name="Bourhy P."/>
            <person name="Veyrier F.J."/>
            <person name="Picardeau M."/>
        </authorList>
    </citation>
    <scope>NUCLEOTIDE SEQUENCE [LARGE SCALE GENOMIC DNA]</scope>
    <source>
        <strain evidence="8">201702451</strain>
    </source>
</reference>
<evidence type="ECO:0000256" key="2">
    <source>
        <dbReference type="ARBA" id="ARBA00006434"/>
    </source>
</evidence>
<evidence type="ECO:0000256" key="4">
    <source>
        <dbReference type="ARBA" id="ARBA00022989"/>
    </source>
</evidence>
<feature type="transmembrane region" description="Helical" evidence="7">
    <location>
        <begin position="191"/>
        <end position="216"/>
    </location>
</feature>
<feature type="transmembrane region" description="Helical" evidence="7">
    <location>
        <begin position="290"/>
        <end position="311"/>
    </location>
</feature>
<keyword evidence="5 7" id="KW-0472">Membrane</keyword>
<feature type="transmembrane region" description="Helical" evidence="7">
    <location>
        <begin position="520"/>
        <end position="539"/>
    </location>
</feature>
<feature type="transmembrane region" description="Helical" evidence="7">
    <location>
        <begin position="380"/>
        <end position="400"/>
    </location>
</feature>
<evidence type="ECO:0000256" key="6">
    <source>
        <dbReference type="RuleBase" id="RU362091"/>
    </source>
</evidence>